<comment type="cofactor">
    <cofactor evidence="1">
        <name>heme</name>
        <dbReference type="ChEBI" id="CHEBI:30413"/>
    </cofactor>
</comment>
<reference evidence="9" key="1">
    <citation type="journal article" date="2017" name="Genome Biol.">
        <title>Comparative genomics reveals high biological diversity and specific adaptations in the industrially and medically important fungal genus Aspergillus.</title>
        <authorList>
            <person name="de Vries R.P."/>
            <person name="Riley R."/>
            <person name="Wiebenga A."/>
            <person name="Aguilar-Osorio G."/>
            <person name="Amillis S."/>
            <person name="Uchima C.A."/>
            <person name="Anderluh G."/>
            <person name="Asadollahi M."/>
            <person name="Askin M."/>
            <person name="Barry K."/>
            <person name="Battaglia E."/>
            <person name="Bayram O."/>
            <person name="Benocci T."/>
            <person name="Braus-Stromeyer S.A."/>
            <person name="Caldana C."/>
            <person name="Canovas D."/>
            <person name="Cerqueira G.C."/>
            <person name="Chen F."/>
            <person name="Chen W."/>
            <person name="Choi C."/>
            <person name="Clum A."/>
            <person name="Dos Santos R.A."/>
            <person name="Damasio A.R."/>
            <person name="Diallinas G."/>
            <person name="Emri T."/>
            <person name="Fekete E."/>
            <person name="Flipphi M."/>
            <person name="Freyberg S."/>
            <person name="Gallo A."/>
            <person name="Gournas C."/>
            <person name="Habgood R."/>
            <person name="Hainaut M."/>
            <person name="Harispe M.L."/>
            <person name="Henrissat B."/>
            <person name="Hilden K.S."/>
            <person name="Hope R."/>
            <person name="Hossain A."/>
            <person name="Karabika E."/>
            <person name="Karaffa L."/>
            <person name="Karanyi Z."/>
            <person name="Krasevec N."/>
            <person name="Kuo A."/>
            <person name="Kusch H."/>
            <person name="LaButti K."/>
            <person name="Lagendijk E.L."/>
            <person name="Lapidus A."/>
            <person name="Levasseur A."/>
            <person name="Lindquist E."/>
            <person name="Lipzen A."/>
            <person name="Logrieco A.F."/>
            <person name="MacCabe A."/>
            <person name="Maekelae M.R."/>
            <person name="Malavazi I."/>
            <person name="Melin P."/>
            <person name="Meyer V."/>
            <person name="Mielnichuk N."/>
            <person name="Miskei M."/>
            <person name="Molnar A.P."/>
            <person name="Mule G."/>
            <person name="Ngan C.Y."/>
            <person name="Orejas M."/>
            <person name="Orosz E."/>
            <person name="Ouedraogo J.P."/>
            <person name="Overkamp K.M."/>
            <person name="Park H.-S."/>
            <person name="Perrone G."/>
            <person name="Piumi F."/>
            <person name="Punt P.J."/>
            <person name="Ram A.F."/>
            <person name="Ramon A."/>
            <person name="Rauscher S."/>
            <person name="Record E."/>
            <person name="Riano-Pachon D.M."/>
            <person name="Robert V."/>
            <person name="Roehrig J."/>
            <person name="Ruller R."/>
            <person name="Salamov A."/>
            <person name="Salih N.S."/>
            <person name="Samson R.A."/>
            <person name="Sandor E."/>
            <person name="Sanguinetti M."/>
            <person name="Schuetze T."/>
            <person name="Sepcic K."/>
            <person name="Shelest E."/>
            <person name="Sherlock G."/>
            <person name="Sophianopoulou V."/>
            <person name="Squina F.M."/>
            <person name="Sun H."/>
            <person name="Susca A."/>
            <person name="Todd R.B."/>
            <person name="Tsang A."/>
            <person name="Unkles S.E."/>
            <person name="van de Wiele N."/>
            <person name="van Rossen-Uffink D."/>
            <person name="Oliveira J.V."/>
            <person name="Vesth T.C."/>
            <person name="Visser J."/>
            <person name="Yu J.-H."/>
            <person name="Zhou M."/>
            <person name="Andersen M.R."/>
            <person name="Archer D.B."/>
            <person name="Baker S.E."/>
            <person name="Benoit I."/>
            <person name="Brakhage A.A."/>
            <person name="Braus G.H."/>
            <person name="Fischer R."/>
            <person name="Frisvad J.C."/>
            <person name="Goldman G.H."/>
            <person name="Houbraken J."/>
            <person name="Oakley B."/>
            <person name="Pocsi I."/>
            <person name="Scazzocchio C."/>
            <person name="Seiboth B."/>
            <person name="vanKuyk P.A."/>
            <person name="Wortman J."/>
            <person name="Dyer P.S."/>
            <person name="Grigoriev I.V."/>
        </authorList>
    </citation>
    <scope>NUCLEOTIDE SEQUENCE [LARGE SCALE GENOMIC DNA]</scope>
    <source>
        <strain evidence="9">DTO 134E9</strain>
    </source>
</reference>
<sequence length="282" mass="31709">MGRLSICRACFRVCTVSEFLVGVSTNTPRQYRDPKSQAFVDAFDFAQRCQIDRAWMGAPLPLYYNPKLESAVFLHELAKQTQDPAELRDQILCVLLAGRDITASLLSNVFYQLSRRKDILSRLRGKIAKLDGIRHSYVQLKQMKYPHAFINEDDYPQDLQDIAPAKMIPLWEQKLPDMASGFAGFTALLIMLNPQTPSMTSGYSGSESVIYLETPLNSTGNALNISEYAEKAHSRGVLYRWTPSLASPHLEDQFACGVDICIRGGRRIHLGSVMGVWRDGWG</sequence>
<comment type="similarity">
    <text evidence="2">Belongs to the cytochrome P450 family.</text>
</comment>
<keyword evidence="3" id="KW-0349">Heme</keyword>
<keyword evidence="6" id="KW-0408">Iron</keyword>
<evidence type="ECO:0000313" key="8">
    <source>
        <dbReference type="EMBL" id="OJJ38136.1"/>
    </source>
</evidence>
<dbReference type="GeneID" id="63747653"/>
<organism evidence="8 9">
    <name type="scientific">Aspergillus wentii DTO 134E9</name>
    <dbReference type="NCBI Taxonomy" id="1073089"/>
    <lineage>
        <taxon>Eukaryota</taxon>
        <taxon>Fungi</taxon>
        <taxon>Dikarya</taxon>
        <taxon>Ascomycota</taxon>
        <taxon>Pezizomycotina</taxon>
        <taxon>Eurotiomycetes</taxon>
        <taxon>Eurotiomycetidae</taxon>
        <taxon>Eurotiales</taxon>
        <taxon>Aspergillaceae</taxon>
        <taxon>Aspergillus</taxon>
        <taxon>Aspergillus subgen. Cremei</taxon>
    </lineage>
</organism>
<dbReference type="InterPro" id="IPR036396">
    <property type="entry name" value="Cyt_P450_sf"/>
</dbReference>
<evidence type="ECO:0000256" key="6">
    <source>
        <dbReference type="ARBA" id="ARBA00023004"/>
    </source>
</evidence>
<keyword evidence="4" id="KW-0479">Metal-binding</keyword>
<dbReference type="Gene3D" id="3.40.640.10">
    <property type="entry name" value="Type I PLP-dependent aspartate aminotransferase-like (Major domain)"/>
    <property type="match status" value="1"/>
</dbReference>
<dbReference type="AlphaFoldDB" id="A0A1L9RT44"/>
<accession>A0A1L9RT44</accession>
<keyword evidence="5" id="KW-0560">Oxidoreductase</keyword>
<dbReference type="PANTHER" id="PTHR24287:SF1">
    <property type="entry name" value="P450, PUTATIVE (EUROFUNG)-RELATED"/>
    <property type="match status" value="1"/>
</dbReference>
<evidence type="ECO:0000256" key="1">
    <source>
        <dbReference type="ARBA" id="ARBA00001971"/>
    </source>
</evidence>
<dbReference type="Gene3D" id="1.10.630.10">
    <property type="entry name" value="Cytochrome P450"/>
    <property type="match status" value="1"/>
</dbReference>
<dbReference type="OrthoDB" id="1470350at2759"/>
<dbReference type="EMBL" id="KV878210">
    <property type="protein sequence ID" value="OJJ38136.1"/>
    <property type="molecule type" value="Genomic_DNA"/>
</dbReference>
<evidence type="ECO:0000256" key="7">
    <source>
        <dbReference type="ARBA" id="ARBA00023033"/>
    </source>
</evidence>
<evidence type="ECO:0000256" key="5">
    <source>
        <dbReference type="ARBA" id="ARBA00023002"/>
    </source>
</evidence>
<evidence type="ECO:0000256" key="4">
    <source>
        <dbReference type="ARBA" id="ARBA00022723"/>
    </source>
</evidence>
<dbReference type="InterPro" id="IPR015421">
    <property type="entry name" value="PyrdxlP-dep_Trfase_major"/>
</dbReference>
<dbReference type="PANTHER" id="PTHR24287">
    <property type="entry name" value="P450, PUTATIVE (EUROFUNG)-RELATED"/>
    <property type="match status" value="1"/>
</dbReference>
<dbReference type="SUPFAM" id="SSF48264">
    <property type="entry name" value="Cytochrome P450"/>
    <property type="match status" value="1"/>
</dbReference>
<dbReference type="GO" id="GO:0004497">
    <property type="term" value="F:monooxygenase activity"/>
    <property type="evidence" value="ECO:0007669"/>
    <property type="project" value="UniProtKB-KW"/>
</dbReference>
<dbReference type="Proteomes" id="UP000184383">
    <property type="component" value="Unassembled WGS sequence"/>
</dbReference>
<dbReference type="GO" id="GO:0016705">
    <property type="term" value="F:oxidoreductase activity, acting on paired donors, with incorporation or reduction of molecular oxygen"/>
    <property type="evidence" value="ECO:0007669"/>
    <property type="project" value="InterPro"/>
</dbReference>
<dbReference type="InterPro" id="IPR015424">
    <property type="entry name" value="PyrdxlP-dep_Trfase"/>
</dbReference>
<dbReference type="RefSeq" id="XP_040691812.1">
    <property type="nucleotide sequence ID" value="XM_040831805.1"/>
</dbReference>
<evidence type="ECO:0000313" key="9">
    <source>
        <dbReference type="Proteomes" id="UP000184383"/>
    </source>
</evidence>
<dbReference type="GO" id="GO:0005506">
    <property type="term" value="F:iron ion binding"/>
    <property type="evidence" value="ECO:0007669"/>
    <property type="project" value="InterPro"/>
</dbReference>
<keyword evidence="7" id="KW-0503">Monooxygenase</keyword>
<name>A0A1L9RT44_ASPWE</name>
<protein>
    <submittedName>
        <fullName evidence="8">Uncharacterized protein</fullName>
    </submittedName>
</protein>
<dbReference type="SUPFAM" id="SSF53383">
    <property type="entry name" value="PLP-dependent transferases"/>
    <property type="match status" value="1"/>
</dbReference>
<gene>
    <name evidence="8" type="ORF">ASPWEDRAFT_179733</name>
</gene>
<dbReference type="InterPro" id="IPR047146">
    <property type="entry name" value="Cyt_P450_E_CYP52_fungi"/>
</dbReference>
<evidence type="ECO:0000256" key="3">
    <source>
        <dbReference type="ARBA" id="ARBA00022617"/>
    </source>
</evidence>
<dbReference type="STRING" id="1073089.A0A1L9RT44"/>
<keyword evidence="9" id="KW-1185">Reference proteome</keyword>
<evidence type="ECO:0000256" key="2">
    <source>
        <dbReference type="ARBA" id="ARBA00010617"/>
    </source>
</evidence>
<proteinExistence type="inferred from homology"/>
<dbReference type="VEuPathDB" id="FungiDB:ASPWEDRAFT_179733"/>
<dbReference type="GO" id="GO:0020037">
    <property type="term" value="F:heme binding"/>
    <property type="evidence" value="ECO:0007669"/>
    <property type="project" value="InterPro"/>
</dbReference>